<dbReference type="GO" id="GO:0046294">
    <property type="term" value="P:formaldehyde catabolic process"/>
    <property type="evidence" value="ECO:0007669"/>
    <property type="project" value="TreeGrafter"/>
</dbReference>
<dbReference type="PANTHER" id="PTHR43880:SF12">
    <property type="entry name" value="ALCOHOL DEHYDROGENASE CLASS-3"/>
    <property type="match status" value="1"/>
</dbReference>
<dbReference type="SUPFAM" id="SSF50129">
    <property type="entry name" value="GroES-like"/>
    <property type="match status" value="2"/>
</dbReference>
<dbReference type="InterPro" id="IPR002328">
    <property type="entry name" value="ADH_Zn_CS"/>
</dbReference>
<evidence type="ECO:0000256" key="8">
    <source>
        <dbReference type="ARBA" id="ARBA00049164"/>
    </source>
</evidence>
<comment type="catalytic activity">
    <reaction evidence="8">
        <text>a secondary alcohol + NAD(+) = a ketone + NADH + H(+)</text>
        <dbReference type="Rhea" id="RHEA:10740"/>
        <dbReference type="ChEBI" id="CHEBI:15378"/>
        <dbReference type="ChEBI" id="CHEBI:17087"/>
        <dbReference type="ChEBI" id="CHEBI:35681"/>
        <dbReference type="ChEBI" id="CHEBI:57540"/>
        <dbReference type="ChEBI" id="CHEBI:57945"/>
        <dbReference type="EC" id="1.1.1.1"/>
    </reaction>
</comment>
<dbReference type="PANTHER" id="PTHR43880">
    <property type="entry name" value="ALCOHOL DEHYDROGENASE"/>
    <property type="match status" value="1"/>
</dbReference>
<dbReference type="Gene3D" id="3.40.50.720">
    <property type="entry name" value="NAD(P)-binding Rossmann-like Domain"/>
    <property type="match status" value="1"/>
</dbReference>
<dbReference type="GO" id="GO:0004022">
    <property type="term" value="F:alcohol dehydrogenase (NAD+) activity"/>
    <property type="evidence" value="ECO:0007669"/>
    <property type="project" value="UniProtKB-EC"/>
</dbReference>
<evidence type="ECO:0000256" key="1">
    <source>
        <dbReference type="ARBA" id="ARBA00001947"/>
    </source>
</evidence>
<dbReference type="InterPro" id="IPR013149">
    <property type="entry name" value="ADH-like_C"/>
</dbReference>
<evidence type="ECO:0000256" key="9">
    <source>
        <dbReference type="ARBA" id="ARBA00049243"/>
    </source>
</evidence>
<dbReference type="GO" id="GO:0051903">
    <property type="term" value="F:S-(hydroxymethyl)glutathione dehydrogenase [NAD(P)+] activity"/>
    <property type="evidence" value="ECO:0007669"/>
    <property type="project" value="TreeGrafter"/>
</dbReference>
<dbReference type="Pfam" id="PF00107">
    <property type="entry name" value="ADH_zinc_N"/>
    <property type="match status" value="1"/>
</dbReference>
<dbReference type="Pfam" id="PF08240">
    <property type="entry name" value="ADH_N"/>
    <property type="match status" value="1"/>
</dbReference>
<evidence type="ECO:0000313" key="12">
    <source>
        <dbReference type="EMBL" id="CDQ45186.1"/>
    </source>
</evidence>
<dbReference type="Gene3D" id="3.90.180.10">
    <property type="entry name" value="Medium-chain alcohol dehydrogenases, catalytic domain"/>
    <property type="match status" value="1"/>
</dbReference>
<dbReference type="PROSITE" id="PS00059">
    <property type="entry name" value="ADH_ZINC"/>
    <property type="match status" value="1"/>
</dbReference>
<dbReference type="EMBL" id="LK021339">
    <property type="protein sequence ID" value="CDQ45186.1"/>
    <property type="molecule type" value="Genomic_DNA"/>
</dbReference>
<keyword evidence="5 10" id="KW-0862">Zinc</keyword>
<dbReference type="SMART" id="SM00829">
    <property type="entry name" value="PKS_ER"/>
    <property type="match status" value="1"/>
</dbReference>
<evidence type="ECO:0000313" key="13">
    <source>
        <dbReference type="Proteomes" id="UP000028864"/>
    </source>
</evidence>
<reference evidence="12" key="1">
    <citation type="submission" date="2014-05" db="EMBL/GenBank/DDBJ databases">
        <authorList>
            <person name="Urmite Genomes"/>
        </authorList>
    </citation>
    <scope>NUCLEOTIDE SEQUENCE</scope>
    <source>
        <strain evidence="12">DSM 44074</strain>
    </source>
</reference>
<organism evidence="12 13">
    <name type="scientific">Mycolicibacterium neoaurum</name>
    <name type="common">Mycobacterium neoaurum</name>
    <dbReference type="NCBI Taxonomy" id="1795"/>
    <lineage>
        <taxon>Bacteria</taxon>
        <taxon>Bacillati</taxon>
        <taxon>Actinomycetota</taxon>
        <taxon>Actinomycetes</taxon>
        <taxon>Mycobacteriales</taxon>
        <taxon>Mycobacteriaceae</taxon>
        <taxon>Mycolicibacterium</taxon>
    </lineage>
</organism>
<dbReference type="GO" id="GO:0005829">
    <property type="term" value="C:cytosol"/>
    <property type="evidence" value="ECO:0007669"/>
    <property type="project" value="TreeGrafter"/>
</dbReference>
<evidence type="ECO:0000256" key="4">
    <source>
        <dbReference type="ARBA" id="ARBA00022723"/>
    </source>
</evidence>
<name>A0AAV2WLR1_MYCNE</name>
<evidence type="ECO:0000256" key="3">
    <source>
        <dbReference type="ARBA" id="ARBA00013190"/>
    </source>
</evidence>
<protein>
    <recommendedName>
        <fullName evidence="3">alcohol dehydrogenase</fullName>
        <ecNumber evidence="3">1.1.1.1</ecNumber>
    </recommendedName>
</protein>
<comment type="cofactor">
    <cofactor evidence="1 10">
        <name>Zn(2+)</name>
        <dbReference type="ChEBI" id="CHEBI:29105"/>
    </cofactor>
</comment>
<evidence type="ECO:0000256" key="5">
    <source>
        <dbReference type="ARBA" id="ARBA00022833"/>
    </source>
</evidence>
<dbReference type="AlphaFoldDB" id="A0AAV2WLR1"/>
<dbReference type="EC" id="1.1.1.1" evidence="3"/>
<keyword evidence="4 10" id="KW-0479">Metal-binding</keyword>
<gene>
    <name evidence="12" type="ORF">BN1047_03075</name>
</gene>
<feature type="domain" description="Enoyl reductase (ER)" evidence="11">
    <location>
        <begin position="17"/>
        <end position="372"/>
    </location>
</feature>
<dbReference type="InterPro" id="IPR013154">
    <property type="entry name" value="ADH-like_N"/>
</dbReference>
<dbReference type="CDD" id="cd08279">
    <property type="entry name" value="Zn_ADH_class_III"/>
    <property type="match status" value="1"/>
</dbReference>
<dbReference type="InterPro" id="IPR011032">
    <property type="entry name" value="GroES-like_sf"/>
</dbReference>
<dbReference type="GO" id="GO:0008270">
    <property type="term" value="F:zinc ion binding"/>
    <property type="evidence" value="ECO:0007669"/>
    <property type="project" value="InterPro"/>
</dbReference>
<dbReference type="InterPro" id="IPR020843">
    <property type="entry name" value="ER"/>
</dbReference>
<dbReference type="InterPro" id="IPR036291">
    <property type="entry name" value="NAD(P)-bd_dom_sf"/>
</dbReference>
<keyword evidence="6" id="KW-0560">Oxidoreductase</keyword>
<dbReference type="SUPFAM" id="SSF51735">
    <property type="entry name" value="NAD(P)-binding Rossmann-fold domains"/>
    <property type="match status" value="1"/>
</dbReference>
<evidence type="ECO:0000256" key="10">
    <source>
        <dbReference type="RuleBase" id="RU361277"/>
    </source>
</evidence>
<sequence>MRMKTKGALIYEFNQPWSIEEIEIGDPVKDEVKIQMEASGMCHSDHHLVTGDIPMAGFPVLGGHEGAGVVTEVGPGVEHIAPGDHVVLSFIPSCGECPACQEGLRNLCDLGAGLLAGTAVSDGTHRIHSVKTGEPVIPMTLLGTFSPYMVVHKSSVVKIDPSIPFEVACLVGCGVTTGYGSAVRSGDVRPGDDVVIVGVGGVGTGALQGALNAGARNIFAVDPVEFKRDNALKFGATHAYPDIFSAMAGVAEVTQGRMAHKTIVTVGELKGEDIDHYMNITAKGGTVVATAVANMAENDVKLNLSMLTLLQKRLQGTIFGGGNPHHDIPQLLSMYKAGRLNLDDMVTRQYRLEQINDGYADMLEGRNIRGVIRYTDADR</sequence>
<accession>A0AAV2WLR1</accession>
<dbReference type="InterPro" id="IPR023921">
    <property type="entry name" value="ADH_Zn_actinomycetes"/>
</dbReference>
<comment type="catalytic activity">
    <reaction evidence="9">
        <text>a primary alcohol + NAD(+) = an aldehyde + NADH + H(+)</text>
        <dbReference type="Rhea" id="RHEA:10736"/>
        <dbReference type="ChEBI" id="CHEBI:15378"/>
        <dbReference type="ChEBI" id="CHEBI:15734"/>
        <dbReference type="ChEBI" id="CHEBI:17478"/>
        <dbReference type="ChEBI" id="CHEBI:57540"/>
        <dbReference type="ChEBI" id="CHEBI:57945"/>
        <dbReference type="EC" id="1.1.1.1"/>
    </reaction>
</comment>
<evidence type="ECO:0000256" key="2">
    <source>
        <dbReference type="ARBA" id="ARBA00008072"/>
    </source>
</evidence>
<proteinExistence type="inferred from homology"/>
<reference evidence="12" key="2">
    <citation type="submission" date="2015-09" db="EMBL/GenBank/DDBJ databases">
        <title>Draft genome sequence of Mycobacterium neoaurum DSM 44074.</title>
        <authorList>
            <person name="Croce O."/>
            <person name="Robert C."/>
            <person name="Raoult D."/>
            <person name="Drancourt M."/>
        </authorList>
    </citation>
    <scope>NUCLEOTIDE SEQUENCE</scope>
    <source>
        <strain evidence="12">DSM 44074</strain>
    </source>
</reference>
<evidence type="ECO:0000259" key="11">
    <source>
        <dbReference type="SMART" id="SM00829"/>
    </source>
</evidence>
<dbReference type="Proteomes" id="UP000028864">
    <property type="component" value="Unassembled WGS sequence"/>
</dbReference>
<keyword evidence="7" id="KW-0520">NAD</keyword>
<evidence type="ECO:0000256" key="6">
    <source>
        <dbReference type="ARBA" id="ARBA00023002"/>
    </source>
</evidence>
<dbReference type="NCBIfam" id="TIGR03989">
    <property type="entry name" value="Rxyl_3153"/>
    <property type="match status" value="1"/>
</dbReference>
<comment type="similarity">
    <text evidence="2 10">Belongs to the zinc-containing alcohol dehydrogenase family.</text>
</comment>
<evidence type="ECO:0000256" key="7">
    <source>
        <dbReference type="ARBA" id="ARBA00023027"/>
    </source>
</evidence>